<protein>
    <submittedName>
        <fullName evidence="1">Uncharacterized protein</fullName>
    </submittedName>
</protein>
<proteinExistence type="predicted"/>
<comment type="caution">
    <text evidence="1">The sequence shown here is derived from an EMBL/GenBank/DDBJ whole genome shotgun (WGS) entry which is preliminary data.</text>
</comment>
<reference evidence="1 2" key="1">
    <citation type="submission" date="2016-02" db="EMBL/GenBank/DDBJ databases">
        <title>Band-tailed pigeon sequencing and assembly.</title>
        <authorList>
            <person name="Soares A.E."/>
            <person name="Novak B.J."/>
            <person name="Rice E.S."/>
            <person name="O'Connell B."/>
            <person name="Chang D."/>
            <person name="Weber S."/>
            <person name="Shapiro B."/>
        </authorList>
    </citation>
    <scope>NUCLEOTIDE SEQUENCE [LARGE SCALE GENOMIC DNA]</scope>
    <source>
        <strain evidence="1">BTP2013</strain>
        <tissue evidence="1">Blood</tissue>
    </source>
</reference>
<organism evidence="1 2">
    <name type="scientific">Patagioenas fasciata monilis</name>
    <dbReference type="NCBI Taxonomy" id="372326"/>
    <lineage>
        <taxon>Eukaryota</taxon>
        <taxon>Metazoa</taxon>
        <taxon>Chordata</taxon>
        <taxon>Craniata</taxon>
        <taxon>Vertebrata</taxon>
        <taxon>Euteleostomi</taxon>
        <taxon>Archelosauria</taxon>
        <taxon>Archosauria</taxon>
        <taxon>Dinosauria</taxon>
        <taxon>Saurischia</taxon>
        <taxon>Theropoda</taxon>
        <taxon>Coelurosauria</taxon>
        <taxon>Aves</taxon>
        <taxon>Neognathae</taxon>
        <taxon>Neoaves</taxon>
        <taxon>Columbimorphae</taxon>
        <taxon>Columbiformes</taxon>
        <taxon>Columbidae</taxon>
        <taxon>Patagioenas</taxon>
    </lineage>
</organism>
<accession>A0A1V4IFN7</accession>
<dbReference type="Proteomes" id="UP000190648">
    <property type="component" value="Unassembled WGS sequence"/>
</dbReference>
<dbReference type="EMBL" id="LSYS01009753">
    <property type="protein sequence ID" value="OPJ58802.1"/>
    <property type="molecule type" value="Genomic_DNA"/>
</dbReference>
<evidence type="ECO:0000313" key="2">
    <source>
        <dbReference type="Proteomes" id="UP000190648"/>
    </source>
</evidence>
<gene>
    <name evidence="1" type="ORF">AV530_000552</name>
</gene>
<name>A0A1V4IFN7_PATFA</name>
<keyword evidence="2" id="KW-1185">Reference proteome</keyword>
<evidence type="ECO:0000313" key="1">
    <source>
        <dbReference type="EMBL" id="OPJ58802.1"/>
    </source>
</evidence>
<sequence>MPSLTCSPQDTEKHLCLIPCEFTPDGCTRPREDRAGSTPHPNLQDWSPFLLLISLVDKLVVCLPKYCF</sequence>
<dbReference type="AlphaFoldDB" id="A0A1V4IFN7"/>